<dbReference type="Proteomes" id="UP000198372">
    <property type="component" value="Unassembled WGS sequence"/>
</dbReference>
<evidence type="ECO:0000313" key="4">
    <source>
        <dbReference type="Proteomes" id="UP000198372"/>
    </source>
</evidence>
<evidence type="ECO:0000313" key="3">
    <source>
        <dbReference type="EMBL" id="SCV72815.1"/>
    </source>
</evidence>
<dbReference type="EMBL" id="FMSP01000009">
    <property type="protein sequence ID" value="SCV72815.1"/>
    <property type="molecule type" value="Genomic_DNA"/>
</dbReference>
<feature type="transmembrane region" description="Helical" evidence="2">
    <location>
        <begin position="89"/>
        <end position="110"/>
    </location>
</feature>
<dbReference type="PANTHER" id="PTHR13132">
    <property type="entry name" value="ALPHA- 1,6 -FUCOSYLTRANSFERASE"/>
    <property type="match status" value="1"/>
</dbReference>
<keyword evidence="4" id="KW-1185">Reference proteome</keyword>
<dbReference type="PANTHER" id="PTHR13132:SF29">
    <property type="entry name" value="ALPHA-(1,6)-FUCOSYLTRANSFERASE"/>
    <property type="match status" value="1"/>
</dbReference>
<evidence type="ECO:0000256" key="1">
    <source>
        <dbReference type="SAM" id="MobiDB-lite"/>
    </source>
</evidence>
<feature type="region of interest" description="Disordered" evidence="1">
    <location>
        <begin position="1"/>
        <end position="47"/>
    </location>
</feature>
<dbReference type="OrthoDB" id="2534770at2759"/>
<accession>A0A238FI21</accession>
<keyword evidence="2" id="KW-1133">Transmembrane helix</keyword>
<dbReference type="GO" id="GO:0006487">
    <property type="term" value="P:protein N-linked glycosylation"/>
    <property type="evidence" value="ECO:0007669"/>
    <property type="project" value="TreeGrafter"/>
</dbReference>
<organism evidence="3 4">
    <name type="scientific">Microbotryum intermedium</name>
    <dbReference type="NCBI Taxonomy" id="269621"/>
    <lineage>
        <taxon>Eukaryota</taxon>
        <taxon>Fungi</taxon>
        <taxon>Dikarya</taxon>
        <taxon>Basidiomycota</taxon>
        <taxon>Pucciniomycotina</taxon>
        <taxon>Microbotryomycetes</taxon>
        <taxon>Microbotryales</taxon>
        <taxon>Microbotryaceae</taxon>
        <taxon>Microbotryum</taxon>
    </lineage>
</organism>
<keyword evidence="2" id="KW-0812">Transmembrane</keyword>
<feature type="compositionally biased region" description="Basic and acidic residues" evidence="1">
    <location>
        <begin position="29"/>
        <end position="39"/>
    </location>
</feature>
<keyword evidence="2" id="KW-0472">Membrane</keyword>
<reference evidence="4" key="1">
    <citation type="submission" date="2016-09" db="EMBL/GenBank/DDBJ databases">
        <authorList>
            <person name="Jeantristanb JTB J.-T."/>
            <person name="Ricardo R."/>
        </authorList>
    </citation>
    <scope>NUCLEOTIDE SEQUENCE [LARGE SCALE GENOMIC DNA]</scope>
</reference>
<protein>
    <submittedName>
        <fullName evidence="3">BQ2448_4352 protein</fullName>
    </submittedName>
</protein>
<sequence length="645" mass="71490">MDNSAGRTEPKDGGGYGSRGGEDDQYTELVKEEGWRASDEVSDDNEPEQLAMRQVMSYGGSTSTRGGWYERVRDMLPIRSRIHSTNRPITTPWCLLSAALTNIFGLLSLLTMRPAPLLKLSESRAKSHRFFDPEPRGSHTKLVYGLLLGLTLALAVQTARLARGVQRARLSAANAKEHTGVAQPTASYVSDDFSIPLEDVYPASMVLRRPPPPFDESTIVVEEPSNAHEPAWRLSDDASRLQKCGRFVLTPLFGAGLGANVGVMLKLHSNVPVQLRAAMYAQKLGIVMLVDNNSWPYGRLEYYFEPYTIDCVPPVDWYDQGKTTAIGTKGWETSPRIKVASKNFRAMDDMDQALFFEGAKEELQRVQRVMLARIPKPRVLPASDTLPYPLIPAFEEYTHLFHAIFKPVPVILEDVERVKTMMGIGGEHPTIAVQVRLGDKIKEYKSSTRFIENTFGNLTAHLEVMHALYDRMVGCPSTQDKPCYPLSPTARRFPIDKRPRAILLTYEHNALENMARDAIAAPFEFDQTPSLNLSPDPTFVQEAFDSLPLKARVASARALVRDLILAAKETDATVVTMGSNLGRLVTLLAGSEAALGPKASAGDEYVGGRIRAIDTPWFASSAPDGTWRRVQPCWTATARWCRPLG</sequence>
<evidence type="ECO:0000256" key="2">
    <source>
        <dbReference type="SAM" id="Phobius"/>
    </source>
</evidence>
<dbReference type="GO" id="GO:0046921">
    <property type="term" value="F:alpha-(1-&gt;6)-fucosyltransferase activity"/>
    <property type="evidence" value="ECO:0007669"/>
    <property type="project" value="TreeGrafter"/>
</dbReference>
<proteinExistence type="predicted"/>
<name>A0A238FI21_9BASI</name>
<dbReference type="AlphaFoldDB" id="A0A238FI21"/>
<gene>
    <name evidence="3" type="ORF">BQ2448_4352</name>
</gene>